<keyword evidence="3" id="KW-1185">Reference proteome</keyword>
<reference evidence="2 3" key="2">
    <citation type="submission" date="2018-12" db="EMBL/GenBank/DDBJ databases">
        <title>Simiduia agarivorans gen. nov., sp. nov., a marine, agarolytic bacterium isolated from shallow coastal water from Keelung, Taiwan.</title>
        <authorList>
            <person name="Shieh W.Y."/>
        </authorList>
    </citation>
    <scope>NUCLEOTIDE SEQUENCE [LARGE SCALE GENOMIC DNA]</scope>
    <source>
        <strain evidence="2 3">GTF-13</strain>
    </source>
</reference>
<dbReference type="Proteomes" id="UP000280792">
    <property type="component" value="Unassembled WGS sequence"/>
</dbReference>
<evidence type="ECO:0000313" key="2">
    <source>
        <dbReference type="EMBL" id="RRJ83203.1"/>
    </source>
</evidence>
<dbReference type="PANTHER" id="PTHR43682">
    <property type="entry name" value="LACTATE UTILIZATION PROTEIN C"/>
    <property type="match status" value="1"/>
</dbReference>
<dbReference type="InterPro" id="IPR037171">
    <property type="entry name" value="NagB/RpiA_transferase-like"/>
</dbReference>
<protein>
    <submittedName>
        <fullName evidence="2">Lactate utilization protein C</fullName>
    </submittedName>
</protein>
<gene>
    <name evidence="2" type="ORF">D0544_15325</name>
</gene>
<evidence type="ECO:0000259" key="1">
    <source>
        <dbReference type="Pfam" id="PF02589"/>
    </source>
</evidence>
<dbReference type="AlphaFoldDB" id="A0A3P3VQV3"/>
<sequence>MSHRDRILNRLSSELAASGAEPLHREHEDRRVVTQRYQYDPQERVRRLTEMMQAVHTEVHSTDEHSWPQRLLELMQEKGLTNLLLGLATPHGQQLSSAWQGNDSTPQLEDAQRPIEALKEALFHRTDAALTGSRGGIAATGSIIVWPTPEEPRLISLVPPVHFVLLRASTIHNSFAEVMEQEQWKTALPTNALLISGPSKTADIQQTLAYGAHGPKELVVLLINDLDTP</sequence>
<feature type="domain" description="LUD" evidence="1">
    <location>
        <begin position="46"/>
        <end position="223"/>
    </location>
</feature>
<reference evidence="2 3" key="1">
    <citation type="submission" date="2018-08" db="EMBL/GenBank/DDBJ databases">
        <authorList>
            <person name="Khan S.A."/>
        </authorList>
    </citation>
    <scope>NUCLEOTIDE SEQUENCE [LARGE SCALE GENOMIC DNA]</scope>
    <source>
        <strain evidence="2 3">GTF-13</strain>
    </source>
</reference>
<dbReference type="RefSeq" id="WP_125017663.1">
    <property type="nucleotide sequence ID" value="NZ_QWEZ01000002.1"/>
</dbReference>
<dbReference type="PANTHER" id="PTHR43682:SF1">
    <property type="entry name" value="LACTATE UTILIZATION PROTEIN C"/>
    <property type="match status" value="1"/>
</dbReference>
<dbReference type="EMBL" id="QWEZ01000002">
    <property type="protein sequence ID" value="RRJ83203.1"/>
    <property type="molecule type" value="Genomic_DNA"/>
</dbReference>
<comment type="caution">
    <text evidence="2">The sequence shown here is derived from an EMBL/GenBank/DDBJ whole genome shotgun (WGS) entry which is preliminary data.</text>
</comment>
<dbReference type="Pfam" id="PF02589">
    <property type="entry name" value="LUD_dom"/>
    <property type="match status" value="1"/>
</dbReference>
<accession>A0A3P3VQV3</accession>
<dbReference type="InterPro" id="IPR003741">
    <property type="entry name" value="LUD_dom"/>
</dbReference>
<dbReference type="InterPro" id="IPR024185">
    <property type="entry name" value="FTHF_cligase-like_sf"/>
</dbReference>
<organism evidence="2 3">
    <name type="scientific">Aestuariirhabdus litorea</name>
    <dbReference type="NCBI Taxonomy" id="2528527"/>
    <lineage>
        <taxon>Bacteria</taxon>
        <taxon>Pseudomonadati</taxon>
        <taxon>Pseudomonadota</taxon>
        <taxon>Gammaproteobacteria</taxon>
        <taxon>Oceanospirillales</taxon>
        <taxon>Aestuariirhabdaceae</taxon>
        <taxon>Aestuariirhabdus</taxon>
    </lineage>
</organism>
<name>A0A3P3VQV3_9GAMM</name>
<dbReference type="Gene3D" id="3.40.50.10420">
    <property type="entry name" value="NagB/RpiA/CoA transferase-like"/>
    <property type="match status" value="1"/>
</dbReference>
<evidence type="ECO:0000313" key="3">
    <source>
        <dbReference type="Proteomes" id="UP000280792"/>
    </source>
</evidence>
<dbReference type="SUPFAM" id="SSF100950">
    <property type="entry name" value="NagB/RpiA/CoA transferase-like"/>
    <property type="match status" value="1"/>
</dbReference>
<proteinExistence type="predicted"/>